<evidence type="ECO:0008006" key="5">
    <source>
        <dbReference type="Google" id="ProtNLM"/>
    </source>
</evidence>
<name>A0ABW7JYB0_9NOCA</name>
<keyword evidence="4" id="KW-1185">Reference proteome</keyword>
<gene>
    <name evidence="2" type="ORF">ACHIPV_02220</name>
    <name evidence="1" type="ORF">ACHIRB_03825</name>
</gene>
<protein>
    <recommendedName>
        <fullName evidence="5">DUF222 domain-containing protein</fullName>
    </recommendedName>
</protein>
<accession>A0ABW7JYB0</accession>
<proteinExistence type="predicted"/>
<dbReference type="Proteomes" id="UP001609176">
    <property type="component" value="Unassembled WGS sequence"/>
</dbReference>
<reference evidence="3 4" key="1">
    <citation type="submission" date="2024-10" db="EMBL/GenBank/DDBJ databases">
        <authorList>
            <person name="Riesco R."/>
        </authorList>
    </citation>
    <scope>NUCLEOTIDE SEQUENCE [LARGE SCALE GENOMIC DNA]</scope>
    <source>
        <strain evidence="2 3">NCIMB 15448</strain>
        <strain evidence="1 4">NCIMB 15450</strain>
    </source>
</reference>
<dbReference type="EMBL" id="JBIMSN010000016">
    <property type="protein sequence ID" value="MFH5227718.1"/>
    <property type="molecule type" value="Genomic_DNA"/>
</dbReference>
<sequence>MASALDSYVGTHYVGSTGGVQLIRRIAASHHGSTDVLDRLVREIDYDRKKLSEIMKKLDISPSRTAVLGAWLGGQVSGLQLTDRVFGRSPLTALTELEAMLLGVTGKAALWRALRLLAVDDDRLDIAELDYLLALAEGQIVALEALRSEVAVAALTEG</sequence>
<evidence type="ECO:0000313" key="1">
    <source>
        <dbReference type="EMBL" id="MFH5227718.1"/>
    </source>
</evidence>
<evidence type="ECO:0000313" key="4">
    <source>
        <dbReference type="Proteomes" id="UP001609219"/>
    </source>
</evidence>
<comment type="caution">
    <text evidence="1">The sequence shown here is derived from an EMBL/GenBank/DDBJ whole genome shotgun (WGS) entry which is preliminary data.</text>
</comment>
<evidence type="ECO:0000313" key="2">
    <source>
        <dbReference type="EMBL" id="MFH5240697.1"/>
    </source>
</evidence>
<organism evidence="1 4">
    <name type="scientific">Antrihabitans spumae</name>
    <dbReference type="NCBI Taxonomy" id="3373370"/>
    <lineage>
        <taxon>Bacteria</taxon>
        <taxon>Bacillati</taxon>
        <taxon>Actinomycetota</taxon>
        <taxon>Actinomycetes</taxon>
        <taxon>Mycobacteriales</taxon>
        <taxon>Nocardiaceae</taxon>
        <taxon>Antrihabitans</taxon>
    </lineage>
</organism>
<dbReference type="EMBL" id="JBIMSP010000002">
    <property type="protein sequence ID" value="MFH5240697.1"/>
    <property type="molecule type" value="Genomic_DNA"/>
</dbReference>
<dbReference type="RefSeq" id="WP_395123370.1">
    <property type="nucleotide sequence ID" value="NZ_JBIMSN010000016.1"/>
</dbReference>
<dbReference type="Proteomes" id="UP001609219">
    <property type="component" value="Unassembled WGS sequence"/>
</dbReference>
<evidence type="ECO:0000313" key="3">
    <source>
        <dbReference type="Proteomes" id="UP001609176"/>
    </source>
</evidence>